<dbReference type="EMBL" id="JAVTLL010000022">
    <property type="protein sequence ID" value="MDT7844926.1"/>
    <property type="molecule type" value="Genomic_DNA"/>
</dbReference>
<sequence length="598" mass="62929">MSEEAARSGQPTVDPLTVRPIRLPRPVAPDADWATLRDRILAACGAPAPGWSDQSAVDPGTTLAEAAAFALADLHHRTGHRLPVWPVEVPAWLPEEERHWYATLPPGASGALADRLRAPAPENAGTGSTAAVLEREVRRCGSPDQAAALFVRAPWAGVFDAAQVPVVIALLRARLVRATAHEFTGPVADAVEQQRGTGGTVAERDARAAAALEQVLPLWPGEVAALVRRERRRRGVATVLDRLSEVVAATPGTAAAVRARLSAAPYELTPGEVDAAMAAARTPPGTTPEDLERADGETRLWPPHPVQALTCEPVTADDYARRARAHGEVGRAWAVPGRLPGIGWDGRKTTEAEDRAGTVTLVVERAASTGSVERFLREVLATAIGSEVVQPHPTWSDDLDALDPRRVIGDEVGAALLREVPVAVRGWLVADVGADYAELVRRAEARLTALFTRGPESRRPESRGTAGPRERTPGAAGAVEVDGPWPREDQPQDGWTPGDPIRFSDVVETLADDAEVLGVEDLAIGVDGAPPVAFSAGAVLVPASTVPVPTEPAAVPETAGEEPSRAGWVPVPADAVPGRTDVSCLRVRLVPTAGCGHG</sequence>
<feature type="compositionally biased region" description="Basic and acidic residues" evidence="1">
    <location>
        <begin position="455"/>
        <end position="472"/>
    </location>
</feature>
<feature type="region of interest" description="Disordered" evidence="1">
    <location>
        <begin position="451"/>
        <end position="499"/>
    </location>
</feature>
<dbReference type="RefSeq" id="WP_314204832.1">
    <property type="nucleotide sequence ID" value="NZ_JAVTLL010000022.1"/>
</dbReference>
<protein>
    <recommendedName>
        <fullName evidence="4">DUF222 domain-containing protein</fullName>
    </recommendedName>
</protein>
<name>A0ABU3M0B4_9ACTN</name>
<keyword evidence="3" id="KW-1185">Reference proteome</keyword>
<proteinExistence type="predicted"/>
<evidence type="ECO:0000313" key="2">
    <source>
        <dbReference type="EMBL" id="MDT7844926.1"/>
    </source>
</evidence>
<gene>
    <name evidence="2" type="ORF">RQC66_29830</name>
</gene>
<reference evidence="3" key="1">
    <citation type="submission" date="2023-07" db="EMBL/GenBank/DDBJ databases">
        <title>Draft genome sequence of the endophytic actinobacterium Streptomyces justiciae WPN32, a potential antibiotic producer.</title>
        <authorList>
            <person name="Yasawong M."/>
            <person name="Pana W."/>
            <person name="Ganta P."/>
            <person name="Santapan N."/>
            <person name="Songngamsuk T."/>
            <person name="Phatcharaharikarn M."/>
            <person name="Kerdtoob S."/>
            <person name="Nantapong N."/>
        </authorList>
    </citation>
    <scope>NUCLEOTIDE SEQUENCE [LARGE SCALE GENOMIC DNA]</scope>
    <source>
        <strain evidence="3">WPN32</strain>
    </source>
</reference>
<organism evidence="2 3">
    <name type="scientific">Streptomyces justiciae</name>
    <dbReference type="NCBI Taxonomy" id="2780140"/>
    <lineage>
        <taxon>Bacteria</taxon>
        <taxon>Bacillati</taxon>
        <taxon>Actinomycetota</taxon>
        <taxon>Actinomycetes</taxon>
        <taxon>Kitasatosporales</taxon>
        <taxon>Streptomycetaceae</taxon>
        <taxon>Streptomyces</taxon>
    </lineage>
</organism>
<evidence type="ECO:0008006" key="4">
    <source>
        <dbReference type="Google" id="ProtNLM"/>
    </source>
</evidence>
<evidence type="ECO:0000313" key="3">
    <source>
        <dbReference type="Proteomes" id="UP001257948"/>
    </source>
</evidence>
<comment type="caution">
    <text evidence="2">The sequence shown here is derived from an EMBL/GenBank/DDBJ whole genome shotgun (WGS) entry which is preliminary data.</text>
</comment>
<dbReference type="Proteomes" id="UP001257948">
    <property type="component" value="Unassembled WGS sequence"/>
</dbReference>
<evidence type="ECO:0000256" key="1">
    <source>
        <dbReference type="SAM" id="MobiDB-lite"/>
    </source>
</evidence>
<accession>A0ABU3M0B4</accession>